<accession>A0A2C8F7M0</accession>
<dbReference type="OrthoDB" id="13061at2"/>
<dbReference type="InterPro" id="IPR050289">
    <property type="entry name" value="TorD/DmsD_chaperones"/>
</dbReference>
<evidence type="ECO:0000313" key="3">
    <source>
        <dbReference type="Proteomes" id="UP000219215"/>
    </source>
</evidence>
<dbReference type="SUPFAM" id="SSF89155">
    <property type="entry name" value="TorD-like"/>
    <property type="match status" value="1"/>
</dbReference>
<dbReference type="Gene3D" id="1.10.3480.10">
    <property type="entry name" value="TorD-like"/>
    <property type="match status" value="1"/>
</dbReference>
<keyword evidence="1" id="KW-0143">Chaperone</keyword>
<dbReference type="InterPro" id="IPR036411">
    <property type="entry name" value="TorD-like_sf"/>
</dbReference>
<proteinExistence type="predicted"/>
<sequence>MPVNQLVDRDKRLYILNVIELLAAIFRGPDSSGWTMLSEKAVPELAARPPKTTGHLTAHIEKLQAAILPMSDSPEIIEDVQSEYVRLFVAGRGGVVAPLYESCYEGDTPAVMGDAALAMQHRLSEAGLEVDLPSNEPPDHLSLELEYLYHLLAHGWAEDRSDLEAQGRVFAGDMLAWVRRFDARLADGHPHAVFAAATRCMVAVLETVRT</sequence>
<name>A0A2C8F7M0_9BACT</name>
<dbReference type="RefSeq" id="WP_097011655.1">
    <property type="nucleotide sequence ID" value="NZ_LT907975.1"/>
</dbReference>
<dbReference type="PANTHER" id="PTHR34227:SF1">
    <property type="entry name" value="DIMETHYL SULFOXIDE REDUCTASE CHAPERONE-RELATED"/>
    <property type="match status" value="1"/>
</dbReference>
<dbReference type="Pfam" id="PF02613">
    <property type="entry name" value="Nitrate_red_del"/>
    <property type="match status" value="1"/>
</dbReference>
<dbReference type="Proteomes" id="UP000219215">
    <property type="component" value="Chromosome DPRO"/>
</dbReference>
<evidence type="ECO:0000313" key="2">
    <source>
        <dbReference type="EMBL" id="SOB58636.1"/>
    </source>
</evidence>
<protein>
    <submittedName>
        <fullName evidence="2">TorD-like chaperone</fullName>
    </submittedName>
</protein>
<dbReference type="AlphaFoldDB" id="A0A2C8F7M0"/>
<dbReference type="PANTHER" id="PTHR34227">
    <property type="entry name" value="CHAPERONE PROTEIN YCDY"/>
    <property type="match status" value="1"/>
</dbReference>
<keyword evidence="3" id="KW-1185">Reference proteome</keyword>
<dbReference type="EMBL" id="LT907975">
    <property type="protein sequence ID" value="SOB58636.1"/>
    <property type="molecule type" value="Genomic_DNA"/>
</dbReference>
<gene>
    <name evidence="2" type="ORF">DPRO_1736</name>
</gene>
<organism evidence="2 3">
    <name type="scientific">Pseudodesulfovibrio profundus</name>
    <dbReference type="NCBI Taxonomy" id="57320"/>
    <lineage>
        <taxon>Bacteria</taxon>
        <taxon>Pseudomonadati</taxon>
        <taxon>Thermodesulfobacteriota</taxon>
        <taxon>Desulfovibrionia</taxon>
        <taxon>Desulfovibrionales</taxon>
        <taxon>Desulfovibrionaceae</taxon>
    </lineage>
</organism>
<reference evidence="3" key="1">
    <citation type="submission" date="2017-09" db="EMBL/GenBank/DDBJ databases">
        <authorList>
            <person name="Regsiter A."/>
            <person name="William W."/>
        </authorList>
    </citation>
    <scope>NUCLEOTIDE SEQUENCE [LARGE SCALE GENOMIC DNA]</scope>
    <source>
        <strain evidence="3">500-1</strain>
    </source>
</reference>
<evidence type="ECO:0000256" key="1">
    <source>
        <dbReference type="ARBA" id="ARBA00023186"/>
    </source>
</evidence>
<dbReference type="KEGG" id="pprf:DPRO_1736"/>
<dbReference type="InterPro" id="IPR020945">
    <property type="entry name" value="DMSO/NO3_reduct_chaperone"/>
</dbReference>